<sequence length="69" mass="7942">MWLQLILFWRRRGSSTSSCHVLCVSPLYLTFLLSLFSLFKKFLLNTSKSSTLQNPNLHAKPKPEISQST</sequence>
<evidence type="ECO:0000256" key="1">
    <source>
        <dbReference type="SAM" id="MobiDB-lite"/>
    </source>
</evidence>
<reference evidence="3" key="1">
    <citation type="submission" date="2018-02" db="EMBL/GenBank/DDBJ databases">
        <title>Rhizophora mucronata_Transcriptome.</title>
        <authorList>
            <person name="Meera S.P."/>
            <person name="Sreeshan A."/>
            <person name="Augustine A."/>
        </authorList>
    </citation>
    <scope>NUCLEOTIDE SEQUENCE</scope>
    <source>
        <tissue evidence="3">Leaf</tissue>
    </source>
</reference>
<name>A0A2P2QWX6_RHIMU</name>
<protein>
    <submittedName>
        <fullName evidence="3">Uncharacterized protein</fullName>
    </submittedName>
</protein>
<keyword evidence="2" id="KW-0472">Membrane</keyword>
<organism evidence="3">
    <name type="scientific">Rhizophora mucronata</name>
    <name type="common">Asiatic mangrove</name>
    <dbReference type="NCBI Taxonomy" id="61149"/>
    <lineage>
        <taxon>Eukaryota</taxon>
        <taxon>Viridiplantae</taxon>
        <taxon>Streptophyta</taxon>
        <taxon>Embryophyta</taxon>
        <taxon>Tracheophyta</taxon>
        <taxon>Spermatophyta</taxon>
        <taxon>Magnoliopsida</taxon>
        <taxon>eudicotyledons</taxon>
        <taxon>Gunneridae</taxon>
        <taxon>Pentapetalae</taxon>
        <taxon>rosids</taxon>
        <taxon>fabids</taxon>
        <taxon>Malpighiales</taxon>
        <taxon>Rhizophoraceae</taxon>
        <taxon>Rhizophora</taxon>
    </lineage>
</organism>
<dbReference type="EMBL" id="GGEC01091025">
    <property type="protein sequence ID" value="MBX71509.1"/>
    <property type="molecule type" value="Transcribed_RNA"/>
</dbReference>
<accession>A0A2P2QWX6</accession>
<dbReference type="AlphaFoldDB" id="A0A2P2QWX6"/>
<evidence type="ECO:0000313" key="3">
    <source>
        <dbReference type="EMBL" id="MBX71509.1"/>
    </source>
</evidence>
<feature type="region of interest" description="Disordered" evidence="1">
    <location>
        <begin position="50"/>
        <end position="69"/>
    </location>
</feature>
<keyword evidence="2" id="KW-0812">Transmembrane</keyword>
<evidence type="ECO:0000256" key="2">
    <source>
        <dbReference type="SAM" id="Phobius"/>
    </source>
</evidence>
<keyword evidence="2" id="KW-1133">Transmembrane helix</keyword>
<feature type="transmembrane region" description="Helical" evidence="2">
    <location>
        <begin position="21"/>
        <end position="39"/>
    </location>
</feature>
<proteinExistence type="predicted"/>